<keyword evidence="5 9" id="KW-0812">Transmembrane</keyword>
<feature type="transmembrane region" description="Helical" evidence="9">
    <location>
        <begin position="218"/>
        <end position="241"/>
    </location>
</feature>
<keyword evidence="8 9" id="KW-0472">Membrane</keyword>
<gene>
    <name evidence="10" type="primary">kdgT_3</name>
    <name evidence="10" type="ORF">NCTC4670_00159</name>
</gene>
<evidence type="ECO:0000313" key="10">
    <source>
        <dbReference type="EMBL" id="SUN46936.1"/>
    </source>
</evidence>
<protein>
    <submittedName>
        <fullName evidence="10">2-keto-3-deoxygluconate permease</fullName>
    </submittedName>
</protein>
<dbReference type="InterPro" id="IPR004684">
    <property type="entry name" value="2keto-3dGluconate_permease"/>
</dbReference>
<evidence type="ECO:0000256" key="8">
    <source>
        <dbReference type="ARBA" id="ARBA00023136"/>
    </source>
</evidence>
<proteinExistence type="inferred from homology"/>
<reference evidence="10 11" key="1">
    <citation type="submission" date="2018-06" db="EMBL/GenBank/DDBJ databases">
        <authorList>
            <consortium name="Pathogen Informatics"/>
            <person name="Doyle S."/>
        </authorList>
    </citation>
    <scope>NUCLEOTIDE SEQUENCE [LARGE SCALE GENOMIC DNA]</scope>
    <source>
        <strain evidence="10 11">NCTC4670</strain>
    </source>
</reference>
<feature type="transmembrane region" description="Helical" evidence="9">
    <location>
        <begin position="43"/>
        <end position="64"/>
    </location>
</feature>
<evidence type="ECO:0000256" key="1">
    <source>
        <dbReference type="ARBA" id="ARBA00006430"/>
    </source>
</evidence>
<feature type="transmembrane region" description="Helical" evidence="9">
    <location>
        <begin position="76"/>
        <end position="96"/>
    </location>
</feature>
<evidence type="ECO:0000256" key="6">
    <source>
        <dbReference type="ARBA" id="ARBA00022847"/>
    </source>
</evidence>
<organism evidence="10 11">
    <name type="scientific">Streptococcus dysgalactiae subsp. dysgalactiae</name>
    <dbReference type="NCBI Taxonomy" id="99822"/>
    <lineage>
        <taxon>Bacteria</taxon>
        <taxon>Bacillati</taxon>
        <taxon>Bacillota</taxon>
        <taxon>Bacilli</taxon>
        <taxon>Lactobacillales</taxon>
        <taxon>Streptococcaceae</taxon>
        <taxon>Streptococcus</taxon>
    </lineage>
</organism>
<dbReference type="Pfam" id="PF03812">
    <property type="entry name" value="KdgT"/>
    <property type="match status" value="1"/>
</dbReference>
<dbReference type="GO" id="GO:0015649">
    <property type="term" value="F:2-keto-3-deoxygluconate:proton symporter activity"/>
    <property type="evidence" value="ECO:0007669"/>
    <property type="project" value="InterPro"/>
</dbReference>
<evidence type="ECO:0000256" key="9">
    <source>
        <dbReference type="SAM" id="Phobius"/>
    </source>
</evidence>
<comment type="similarity">
    <text evidence="1">Belongs to the KdgT transporter family.</text>
</comment>
<evidence type="ECO:0000256" key="3">
    <source>
        <dbReference type="ARBA" id="ARBA00022475"/>
    </source>
</evidence>
<dbReference type="GO" id="GO:0016020">
    <property type="term" value="C:membrane"/>
    <property type="evidence" value="ECO:0007669"/>
    <property type="project" value="InterPro"/>
</dbReference>
<evidence type="ECO:0000256" key="4">
    <source>
        <dbReference type="ARBA" id="ARBA00022597"/>
    </source>
</evidence>
<evidence type="ECO:0000313" key="11">
    <source>
        <dbReference type="Proteomes" id="UP000254797"/>
    </source>
</evidence>
<keyword evidence="4" id="KW-0762">Sugar transport</keyword>
<sequence>MLSGVQTDLSKYPKVIKVIGPVLLLKIGIALLLNLAWKAFFPTTGFLGITAVLMSLNPGMYLLLLGKDISEMEESAFSVINLLILTAIPLLILSVGESNINLMTPLLANILPFAIGILIGYLYPSSRSMFRPLSILLIPFLAVTFGTRITIVMALQSSLTGLSLVILYYALGDLPVALFDKVWNKKEGRMTLSMSSIAAFSMSIPPFVSQYLPLSQKVMAQSISQIAFAVIISSFATPYLYKRIVKTTPKEEKMEKFTNYHGIATSQNSC</sequence>
<keyword evidence="3" id="KW-1003">Cell membrane</keyword>
<evidence type="ECO:0000256" key="2">
    <source>
        <dbReference type="ARBA" id="ARBA00022448"/>
    </source>
</evidence>
<name>A0A380JQN1_STRDY</name>
<keyword evidence="7 9" id="KW-1133">Transmembrane helix</keyword>
<feature type="transmembrane region" description="Helical" evidence="9">
    <location>
        <begin position="102"/>
        <end position="123"/>
    </location>
</feature>
<dbReference type="EMBL" id="UHFG01000004">
    <property type="protein sequence ID" value="SUN46936.1"/>
    <property type="molecule type" value="Genomic_DNA"/>
</dbReference>
<feature type="transmembrane region" description="Helical" evidence="9">
    <location>
        <begin position="191"/>
        <end position="212"/>
    </location>
</feature>
<evidence type="ECO:0000256" key="7">
    <source>
        <dbReference type="ARBA" id="ARBA00022989"/>
    </source>
</evidence>
<accession>A0A380JQN1</accession>
<feature type="transmembrane region" description="Helical" evidence="9">
    <location>
        <begin position="18"/>
        <end position="37"/>
    </location>
</feature>
<evidence type="ECO:0000256" key="5">
    <source>
        <dbReference type="ARBA" id="ARBA00022692"/>
    </source>
</evidence>
<dbReference type="Proteomes" id="UP000254797">
    <property type="component" value="Unassembled WGS sequence"/>
</dbReference>
<dbReference type="AlphaFoldDB" id="A0A380JQN1"/>
<keyword evidence="6" id="KW-0769">Symport</keyword>
<keyword evidence="2" id="KW-0813">Transport</keyword>